<evidence type="ECO:0000313" key="2">
    <source>
        <dbReference type="EMBL" id="SBS89259.1"/>
    </source>
</evidence>
<evidence type="ECO:0000256" key="1">
    <source>
        <dbReference type="SAM" id="Phobius"/>
    </source>
</evidence>
<dbReference type="Proteomes" id="UP000078560">
    <property type="component" value="Unassembled WGS sequence"/>
</dbReference>
<dbReference type="EMBL" id="FLQV01003376">
    <property type="protein sequence ID" value="SBT02397.1"/>
    <property type="molecule type" value="Genomic_DNA"/>
</dbReference>
<keyword evidence="1" id="KW-0472">Membrane</keyword>
<name>A0A1A8XEU6_PLAOA</name>
<keyword evidence="1" id="KW-1133">Transmembrane helix</keyword>
<feature type="transmembrane region" description="Helical" evidence="1">
    <location>
        <begin position="216"/>
        <end position="238"/>
    </location>
</feature>
<reference evidence="4 5" key="2">
    <citation type="submission" date="2016-05" db="EMBL/GenBank/DDBJ databases">
        <authorList>
            <person name="Naeem Raeece"/>
        </authorList>
    </citation>
    <scope>NUCLEOTIDE SEQUENCE [LARGE SCALE GENOMIC DNA]</scope>
</reference>
<reference evidence="3" key="1">
    <citation type="submission" date="2016-05" db="EMBL/GenBank/DDBJ databases">
        <authorList>
            <person name="Lavstsen T."/>
            <person name="Jespersen J.S."/>
        </authorList>
    </citation>
    <scope>NUCLEOTIDE SEQUENCE [LARGE SCALE GENOMIC DNA]</scope>
</reference>
<evidence type="ECO:0000313" key="3">
    <source>
        <dbReference type="EMBL" id="SBT02397.1"/>
    </source>
</evidence>
<dbReference type="InterPro" id="IPR008780">
    <property type="entry name" value="Plasmodium_Vir"/>
</dbReference>
<protein>
    <submittedName>
        <fullName evidence="3">PIR Superfamily Protein</fullName>
    </submittedName>
</protein>
<keyword evidence="1" id="KW-0812">Transmembrane</keyword>
<dbReference type="Proteomes" id="UP000078546">
    <property type="component" value="Unassembled WGS sequence"/>
</dbReference>
<gene>
    <name evidence="3" type="ORF">POVCU1_076440</name>
    <name evidence="2" type="ORF">POVCU2_0053370</name>
</gene>
<accession>A0A1A8XEU6</accession>
<sequence>MSPIKKTIYNVANAVETYRNQLNNDPEETFIDMEICRNFDIPYIDEVNADLNCERAIKYLSYLKSFESLDFRDQGFRYLCYWIYYDVLNDKKSFENTLNLYREFHSKYEEFDDHKFEEYLKHFSIDMLENLINLTDLYKIFNSFKGIGDSICTNHAYVQQCAEKYNTYVDECYAGDDNDFCDELENFKQAYDNAMKNVNCPENIPKILPPIKRYNAGSIVSIPFAIILVISFFLFIMYKFTPSGLRVSSLLKRKKTMHNDLEQDKNEFVFTSKKPDVNSENKKYSISYHSVE</sequence>
<proteinExistence type="predicted"/>
<dbReference type="EMBL" id="FLQU01000704">
    <property type="protein sequence ID" value="SBS89259.1"/>
    <property type="molecule type" value="Genomic_DNA"/>
</dbReference>
<evidence type="ECO:0000313" key="5">
    <source>
        <dbReference type="Proteomes" id="UP000078560"/>
    </source>
</evidence>
<evidence type="ECO:0000313" key="4">
    <source>
        <dbReference type="Proteomes" id="UP000078546"/>
    </source>
</evidence>
<dbReference type="Pfam" id="PF05795">
    <property type="entry name" value="Plasmodium_Vir"/>
    <property type="match status" value="1"/>
</dbReference>
<dbReference type="AlphaFoldDB" id="A0A1A8XEU6"/>
<organism evidence="3 4">
    <name type="scientific">Plasmodium ovale curtisi</name>
    <dbReference type="NCBI Taxonomy" id="864141"/>
    <lineage>
        <taxon>Eukaryota</taxon>
        <taxon>Sar</taxon>
        <taxon>Alveolata</taxon>
        <taxon>Apicomplexa</taxon>
        <taxon>Aconoidasida</taxon>
        <taxon>Haemosporida</taxon>
        <taxon>Plasmodiidae</taxon>
        <taxon>Plasmodium</taxon>
        <taxon>Plasmodium (Plasmodium)</taxon>
    </lineage>
</organism>